<gene>
    <name evidence="1" type="ORF">MENT_LOCUS60619</name>
</gene>
<reference evidence="1 2" key="1">
    <citation type="submission" date="2020-08" db="EMBL/GenBank/DDBJ databases">
        <authorList>
            <person name="Koutsovoulos G."/>
            <person name="Danchin GJ E."/>
        </authorList>
    </citation>
    <scope>NUCLEOTIDE SEQUENCE [LARGE SCALE GENOMIC DNA]</scope>
</reference>
<evidence type="ECO:0000313" key="2">
    <source>
        <dbReference type="Proteomes" id="UP000580250"/>
    </source>
</evidence>
<dbReference type="EMBL" id="CAJEWN010003160">
    <property type="protein sequence ID" value="CAD2206726.1"/>
    <property type="molecule type" value="Genomic_DNA"/>
</dbReference>
<comment type="caution">
    <text evidence="1">The sequence shown here is derived from an EMBL/GenBank/DDBJ whole genome shotgun (WGS) entry which is preliminary data.</text>
</comment>
<accession>A0A6V7Y5C4</accession>
<dbReference type="AlphaFoldDB" id="A0A6V7Y5C4"/>
<dbReference type="Proteomes" id="UP000580250">
    <property type="component" value="Unassembled WGS sequence"/>
</dbReference>
<sequence>MILLNYLKNLNLEKSKYVKLSKYVHNHLNIKDLSNKKIPDFREKTSGISDFLESGRLDSCYKQFPVLTGNREFEPWGRGTGGGL</sequence>
<proteinExistence type="predicted"/>
<name>A0A6V7Y5C4_MELEN</name>
<protein>
    <submittedName>
        <fullName evidence="1">Uncharacterized protein</fullName>
    </submittedName>
</protein>
<organism evidence="1 2">
    <name type="scientific">Meloidogyne enterolobii</name>
    <name type="common">Root-knot nematode worm</name>
    <name type="synonym">Meloidogyne mayaguensis</name>
    <dbReference type="NCBI Taxonomy" id="390850"/>
    <lineage>
        <taxon>Eukaryota</taxon>
        <taxon>Metazoa</taxon>
        <taxon>Ecdysozoa</taxon>
        <taxon>Nematoda</taxon>
        <taxon>Chromadorea</taxon>
        <taxon>Rhabditida</taxon>
        <taxon>Tylenchina</taxon>
        <taxon>Tylenchomorpha</taxon>
        <taxon>Tylenchoidea</taxon>
        <taxon>Meloidogynidae</taxon>
        <taxon>Meloidogyninae</taxon>
        <taxon>Meloidogyne</taxon>
    </lineage>
</organism>
<evidence type="ECO:0000313" key="1">
    <source>
        <dbReference type="EMBL" id="CAD2206726.1"/>
    </source>
</evidence>